<name>A0A0F8Z6V2_9ZZZZ</name>
<dbReference type="AlphaFoldDB" id="A0A0F8Z6V2"/>
<organism evidence="1">
    <name type="scientific">marine sediment metagenome</name>
    <dbReference type="NCBI Taxonomy" id="412755"/>
    <lineage>
        <taxon>unclassified sequences</taxon>
        <taxon>metagenomes</taxon>
        <taxon>ecological metagenomes</taxon>
    </lineage>
</organism>
<evidence type="ECO:0000313" key="1">
    <source>
        <dbReference type="EMBL" id="KKK89478.1"/>
    </source>
</evidence>
<comment type="caution">
    <text evidence="1">The sequence shown here is derived from an EMBL/GenBank/DDBJ whole genome shotgun (WGS) entry which is preliminary data.</text>
</comment>
<reference evidence="1" key="1">
    <citation type="journal article" date="2015" name="Nature">
        <title>Complex archaea that bridge the gap between prokaryotes and eukaryotes.</title>
        <authorList>
            <person name="Spang A."/>
            <person name="Saw J.H."/>
            <person name="Jorgensen S.L."/>
            <person name="Zaremba-Niedzwiedzka K."/>
            <person name="Martijn J."/>
            <person name="Lind A.E."/>
            <person name="van Eijk R."/>
            <person name="Schleper C."/>
            <person name="Guy L."/>
            <person name="Ettema T.J."/>
        </authorList>
    </citation>
    <scope>NUCLEOTIDE SEQUENCE</scope>
</reference>
<proteinExistence type="predicted"/>
<protein>
    <submittedName>
        <fullName evidence="1">Uncharacterized protein</fullName>
    </submittedName>
</protein>
<accession>A0A0F8Z6V2</accession>
<gene>
    <name evidence="1" type="ORF">LCGC14_2732670</name>
</gene>
<dbReference type="EMBL" id="LAZR01049512">
    <property type="protein sequence ID" value="KKK89478.1"/>
    <property type="molecule type" value="Genomic_DNA"/>
</dbReference>
<sequence>DGKVLQSGTAVADKWGLVTVEGLRVLKAKTRVIITR</sequence>
<feature type="non-terminal residue" evidence="1">
    <location>
        <position position="1"/>
    </location>
</feature>